<organism evidence="1">
    <name type="scientific">marine metagenome</name>
    <dbReference type="NCBI Taxonomy" id="408172"/>
    <lineage>
        <taxon>unclassified sequences</taxon>
        <taxon>metagenomes</taxon>
        <taxon>ecological metagenomes</taxon>
    </lineage>
</organism>
<dbReference type="EMBL" id="UINC01005621">
    <property type="protein sequence ID" value="SVA22490.1"/>
    <property type="molecule type" value="Genomic_DNA"/>
</dbReference>
<dbReference type="AlphaFoldDB" id="A0A381U2N9"/>
<accession>A0A381U2N9</accession>
<dbReference type="Pfam" id="PF07549">
    <property type="entry name" value="Sec_GG"/>
    <property type="match status" value="1"/>
</dbReference>
<proteinExistence type="predicted"/>
<reference evidence="1" key="1">
    <citation type="submission" date="2018-05" db="EMBL/GenBank/DDBJ databases">
        <authorList>
            <person name="Lanie J.A."/>
            <person name="Ng W.-L."/>
            <person name="Kazmierczak K.M."/>
            <person name="Andrzejewski T.M."/>
            <person name="Davidsen T.M."/>
            <person name="Wayne K.J."/>
            <person name="Tettelin H."/>
            <person name="Glass J.I."/>
            <person name="Rusch D."/>
            <person name="Podicherti R."/>
            <person name="Tsui H.-C.T."/>
            <person name="Winkler M.E."/>
        </authorList>
    </citation>
    <scope>NUCLEOTIDE SEQUENCE</scope>
</reference>
<evidence type="ECO:0000313" key="1">
    <source>
        <dbReference type="EMBL" id="SVA22490.1"/>
    </source>
</evidence>
<feature type="non-terminal residue" evidence="1">
    <location>
        <position position="137"/>
    </location>
</feature>
<gene>
    <name evidence="1" type="ORF">METZ01_LOCUS75344</name>
</gene>
<evidence type="ECO:0008006" key="2">
    <source>
        <dbReference type="Google" id="ProtNLM"/>
    </source>
</evidence>
<dbReference type="Gene3D" id="3.30.70.3400">
    <property type="match status" value="1"/>
</dbReference>
<name>A0A381U2N9_9ZZZZ</name>
<sequence length="137" mass="15523">MLYFSFTKKFFLLGTCILIAFLALPNFLNQDSNIPFVPNKTVNLGLDLRGGSYLLLEVDTETIRKEKVDNIVDDIRSTLRKNQIQYSSLSSLENGAKVYILKEEEVNKAIALIKDLNQTQNNLIFSGQGIKDFELSN</sequence>
<protein>
    <recommendedName>
        <fullName evidence="2">Protein translocase subunit SecD</fullName>
    </recommendedName>
</protein>
<dbReference type="InterPro" id="IPR022646">
    <property type="entry name" value="SecD/SecF_CS"/>
</dbReference>